<evidence type="ECO:0000256" key="4">
    <source>
        <dbReference type="ARBA" id="ARBA00022692"/>
    </source>
</evidence>
<dbReference type="PANTHER" id="PTHR42709">
    <property type="entry name" value="ALKALINE PHOSPHATASE LIKE PROTEIN"/>
    <property type="match status" value="1"/>
</dbReference>
<feature type="transmembrane region" description="Helical" evidence="7">
    <location>
        <begin position="65"/>
        <end position="82"/>
    </location>
</feature>
<evidence type="ECO:0000256" key="6">
    <source>
        <dbReference type="ARBA" id="ARBA00023136"/>
    </source>
</evidence>
<evidence type="ECO:0000313" key="9">
    <source>
        <dbReference type="EMBL" id="WFP16043.1"/>
    </source>
</evidence>
<comment type="similarity">
    <text evidence="2">Belongs to the DedA family.</text>
</comment>
<evidence type="ECO:0000256" key="3">
    <source>
        <dbReference type="ARBA" id="ARBA00022475"/>
    </source>
</evidence>
<feature type="domain" description="VTT" evidence="8">
    <location>
        <begin position="61"/>
        <end position="187"/>
    </location>
</feature>
<feature type="transmembrane region" description="Helical" evidence="7">
    <location>
        <begin position="31"/>
        <end position="53"/>
    </location>
</feature>
<sequence>MLPSISSLSAAAHVPLTAVAPTDQADVSYGWLGDAVVAVMEAIGPIGVGLAVLIENIFPPIPSELFLALAGFTAASGAFTVWEAVLWATVGSVVGAALLYGLGAWFGRRRLYRAADWLPLVDIDDVEKTERWFLRFGYWTVFVGRMVPIFRSLISIPAGVERMHMGLFLLLTTVGSGIWNTLFIGGGFLLGENFHLISDYADVFSNVILGLVVAAIVVWMTLRVLRNRRRAQDPNYQPPSADEAARRIDALVQHGPGRK</sequence>
<evidence type="ECO:0000256" key="1">
    <source>
        <dbReference type="ARBA" id="ARBA00004651"/>
    </source>
</evidence>
<accession>A0ABY8H4H8</accession>
<feature type="transmembrane region" description="Helical" evidence="7">
    <location>
        <begin position="167"/>
        <end position="191"/>
    </location>
</feature>
<evidence type="ECO:0000256" key="7">
    <source>
        <dbReference type="SAM" id="Phobius"/>
    </source>
</evidence>
<dbReference type="EMBL" id="CP121252">
    <property type="protein sequence ID" value="WFP16043.1"/>
    <property type="molecule type" value="Genomic_DNA"/>
</dbReference>
<comment type="subcellular location">
    <subcellularLocation>
        <location evidence="1">Cell membrane</location>
        <topology evidence="1">Multi-pass membrane protein</topology>
    </subcellularLocation>
</comment>
<name>A0ABY8H4H8_9MICC</name>
<evidence type="ECO:0000259" key="8">
    <source>
        <dbReference type="Pfam" id="PF09335"/>
    </source>
</evidence>
<dbReference type="RefSeq" id="WP_278157210.1">
    <property type="nucleotide sequence ID" value="NZ_CP121252.1"/>
</dbReference>
<organism evidence="9 10">
    <name type="scientific">Citricoccus muralis</name>
    <dbReference type="NCBI Taxonomy" id="169134"/>
    <lineage>
        <taxon>Bacteria</taxon>
        <taxon>Bacillati</taxon>
        <taxon>Actinomycetota</taxon>
        <taxon>Actinomycetes</taxon>
        <taxon>Micrococcales</taxon>
        <taxon>Micrococcaceae</taxon>
        <taxon>Citricoccus</taxon>
    </lineage>
</organism>
<dbReference type="Pfam" id="PF09335">
    <property type="entry name" value="VTT_dom"/>
    <property type="match status" value="1"/>
</dbReference>
<dbReference type="PANTHER" id="PTHR42709:SF6">
    <property type="entry name" value="UNDECAPRENYL PHOSPHATE TRANSPORTER A"/>
    <property type="match status" value="1"/>
</dbReference>
<dbReference type="Proteomes" id="UP001219037">
    <property type="component" value="Chromosome"/>
</dbReference>
<keyword evidence="5 7" id="KW-1133">Transmembrane helix</keyword>
<feature type="transmembrane region" description="Helical" evidence="7">
    <location>
        <begin position="88"/>
        <end position="107"/>
    </location>
</feature>
<evidence type="ECO:0000313" key="10">
    <source>
        <dbReference type="Proteomes" id="UP001219037"/>
    </source>
</evidence>
<gene>
    <name evidence="9" type="ORF">P8192_11680</name>
</gene>
<feature type="transmembrane region" description="Helical" evidence="7">
    <location>
        <begin position="203"/>
        <end position="222"/>
    </location>
</feature>
<evidence type="ECO:0000256" key="5">
    <source>
        <dbReference type="ARBA" id="ARBA00022989"/>
    </source>
</evidence>
<proteinExistence type="inferred from homology"/>
<keyword evidence="6 7" id="KW-0472">Membrane</keyword>
<dbReference type="InterPro" id="IPR032816">
    <property type="entry name" value="VTT_dom"/>
</dbReference>
<keyword evidence="4 7" id="KW-0812">Transmembrane</keyword>
<dbReference type="InterPro" id="IPR051311">
    <property type="entry name" value="DedA_domain"/>
</dbReference>
<evidence type="ECO:0000256" key="2">
    <source>
        <dbReference type="ARBA" id="ARBA00010792"/>
    </source>
</evidence>
<reference evidence="9 10" key="1">
    <citation type="submission" date="2023-04" db="EMBL/GenBank/DDBJ databases">
        <title>Funneling lignin-derived compounds into biodiesel using alkali-halophilic Citricoccus sp. P2.</title>
        <authorList>
            <person name="Luo C.-B."/>
        </authorList>
    </citation>
    <scope>NUCLEOTIDE SEQUENCE [LARGE SCALE GENOMIC DNA]</scope>
    <source>
        <strain evidence="9 10">P2</strain>
    </source>
</reference>
<keyword evidence="3" id="KW-1003">Cell membrane</keyword>
<protein>
    <submittedName>
        <fullName evidence="9">DedA family protein</fullName>
    </submittedName>
</protein>
<keyword evidence="10" id="KW-1185">Reference proteome</keyword>